<proteinExistence type="inferred from homology"/>
<evidence type="ECO:0000259" key="5">
    <source>
        <dbReference type="Pfam" id="PF00884"/>
    </source>
</evidence>
<dbReference type="PANTHER" id="PTHR45953:SF1">
    <property type="entry name" value="IDURONATE 2-SULFATASE"/>
    <property type="match status" value="1"/>
</dbReference>
<dbReference type="GO" id="GO:0004423">
    <property type="term" value="F:iduronate-2-sulfatase activity"/>
    <property type="evidence" value="ECO:0007669"/>
    <property type="project" value="TreeGrafter"/>
</dbReference>
<evidence type="ECO:0000313" key="6">
    <source>
        <dbReference type="EMBL" id="KAK6171255.1"/>
    </source>
</evidence>
<dbReference type="InterPro" id="IPR000917">
    <property type="entry name" value="Sulfatase_N"/>
</dbReference>
<keyword evidence="3" id="KW-0479">Metal-binding</keyword>
<evidence type="ECO:0000256" key="1">
    <source>
        <dbReference type="ARBA" id="ARBA00001913"/>
    </source>
</evidence>
<comment type="similarity">
    <text evidence="2">Belongs to the sulfatase family.</text>
</comment>
<comment type="cofactor">
    <cofactor evidence="1">
        <name>Ca(2+)</name>
        <dbReference type="ChEBI" id="CHEBI:29108"/>
    </cofactor>
</comment>
<dbReference type="Pfam" id="PF00884">
    <property type="entry name" value="Sulfatase"/>
    <property type="match status" value="1"/>
</dbReference>
<keyword evidence="4" id="KW-0378">Hydrolase</keyword>
<evidence type="ECO:0000313" key="7">
    <source>
        <dbReference type="Proteomes" id="UP001347796"/>
    </source>
</evidence>
<dbReference type="GO" id="GO:0046872">
    <property type="term" value="F:metal ion binding"/>
    <property type="evidence" value="ECO:0007669"/>
    <property type="project" value="UniProtKB-KW"/>
</dbReference>
<dbReference type="Gene3D" id="3.40.720.10">
    <property type="entry name" value="Alkaline Phosphatase, subunit A"/>
    <property type="match status" value="1"/>
</dbReference>
<dbReference type="Proteomes" id="UP001347796">
    <property type="component" value="Unassembled WGS sequence"/>
</dbReference>
<dbReference type="AlphaFoldDB" id="A0AAN8PIT6"/>
<sequence>MRPEIGAYLGPDFPSPVHPQIHTPNLDALAAKSLLLKQSYVQQAVCSPSRTSLLTGRRPDTTHVYDLIHYFRNVGGNYTTIPEFFKNNGYRTIGMGKIFHPGPASGNDDPISWTDPYYHAAYIKFRSWLHSGVRF</sequence>
<name>A0AAN8PIT6_PATCE</name>
<keyword evidence="7" id="KW-1185">Reference proteome</keyword>
<evidence type="ECO:0000256" key="4">
    <source>
        <dbReference type="ARBA" id="ARBA00022801"/>
    </source>
</evidence>
<comment type="caution">
    <text evidence="6">The sequence shown here is derived from an EMBL/GenBank/DDBJ whole genome shotgun (WGS) entry which is preliminary data.</text>
</comment>
<dbReference type="InterPro" id="IPR024607">
    <property type="entry name" value="Sulfatase_CS"/>
</dbReference>
<dbReference type="SUPFAM" id="SSF53649">
    <property type="entry name" value="Alkaline phosphatase-like"/>
    <property type="match status" value="1"/>
</dbReference>
<evidence type="ECO:0000256" key="3">
    <source>
        <dbReference type="ARBA" id="ARBA00022723"/>
    </source>
</evidence>
<protein>
    <recommendedName>
        <fullName evidence="5">Sulfatase N-terminal domain-containing protein</fullName>
    </recommendedName>
</protein>
<feature type="domain" description="Sulfatase N-terminal" evidence="5">
    <location>
        <begin position="20"/>
        <end position="98"/>
    </location>
</feature>
<gene>
    <name evidence="6" type="ORF">SNE40_019482</name>
</gene>
<dbReference type="GO" id="GO:0005737">
    <property type="term" value="C:cytoplasm"/>
    <property type="evidence" value="ECO:0007669"/>
    <property type="project" value="TreeGrafter"/>
</dbReference>
<accession>A0AAN8PIT6</accession>
<dbReference type="EMBL" id="JAZGQO010000014">
    <property type="protein sequence ID" value="KAK6171255.1"/>
    <property type="molecule type" value="Genomic_DNA"/>
</dbReference>
<dbReference type="PROSITE" id="PS00523">
    <property type="entry name" value="SULFATASE_1"/>
    <property type="match status" value="1"/>
</dbReference>
<evidence type="ECO:0000256" key="2">
    <source>
        <dbReference type="ARBA" id="ARBA00008779"/>
    </source>
</evidence>
<dbReference type="InterPro" id="IPR017850">
    <property type="entry name" value="Alkaline_phosphatase_core_sf"/>
</dbReference>
<organism evidence="6 7">
    <name type="scientific">Patella caerulea</name>
    <name type="common">Rayed Mediterranean limpet</name>
    <dbReference type="NCBI Taxonomy" id="87958"/>
    <lineage>
        <taxon>Eukaryota</taxon>
        <taxon>Metazoa</taxon>
        <taxon>Spiralia</taxon>
        <taxon>Lophotrochozoa</taxon>
        <taxon>Mollusca</taxon>
        <taxon>Gastropoda</taxon>
        <taxon>Patellogastropoda</taxon>
        <taxon>Patelloidea</taxon>
        <taxon>Patellidae</taxon>
        <taxon>Patella</taxon>
    </lineage>
</organism>
<dbReference type="PANTHER" id="PTHR45953">
    <property type="entry name" value="IDURONATE 2-SULFATASE"/>
    <property type="match status" value="1"/>
</dbReference>
<reference evidence="6 7" key="1">
    <citation type="submission" date="2024-01" db="EMBL/GenBank/DDBJ databases">
        <title>The genome of the rayed Mediterranean limpet Patella caerulea (Linnaeus, 1758).</title>
        <authorList>
            <person name="Anh-Thu Weber A."/>
            <person name="Halstead-Nussloch G."/>
        </authorList>
    </citation>
    <scope>NUCLEOTIDE SEQUENCE [LARGE SCALE GENOMIC DNA]</scope>
    <source>
        <strain evidence="6">AATW-2023a</strain>
        <tissue evidence="6">Whole specimen</tissue>
    </source>
</reference>